<comment type="caution">
    <text evidence="2">The sequence shown here is derived from an EMBL/GenBank/DDBJ whole genome shotgun (WGS) entry which is preliminary data.</text>
</comment>
<feature type="region of interest" description="Disordered" evidence="1">
    <location>
        <begin position="411"/>
        <end position="474"/>
    </location>
</feature>
<feature type="region of interest" description="Disordered" evidence="1">
    <location>
        <begin position="652"/>
        <end position="829"/>
    </location>
</feature>
<evidence type="ECO:0008006" key="4">
    <source>
        <dbReference type="Google" id="ProtNLM"/>
    </source>
</evidence>
<gene>
    <name evidence="2" type="ORF">Sste5346_001902</name>
</gene>
<protein>
    <recommendedName>
        <fullName evidence="4">DUF2293 domain-containing protein</fullName>
    </recommendedName>
</protein>
<feature type="region of interest" description="Disordered" evidence="1">
    <location>
        <begin position="135"/>
        <end position="157"/>
    </location>
</feature>
<feature type="region of interest" description="Disordered" evidence="1">
    <location>
        <begin position="235"/>
        <end position="298"/>
    </location>
</feature>
<keyword evidence="3" id="KW-1185">Reference proteome</keyword>
<feature type="compositionally biased region" description="Pro residues" evidence="1">
    <location>
        <begin position="695"/>
        <end position="709"/>
    </location>
</feature>
<dbReference type="PANTHER" id="PTHR38113:SF1">
    <property type="entry name" value="DUF2293 DOMAIN-CONTAINING PROTEIN"/>
    <property type="match status" value="1"/>
</dbReference>
<dbReference type="Proteomes" id="UP001583186">
    <property type="component" value="Unassembled WGS sequence"/>
</dbReference>
<feature type="compositionally biased region" description="Basic and acidic residues" evidence="1">
    <location>
        <begin position="713"/>
        <end position="726"/>
    </location>
</feature>
<feature type="compositionally biased region" description="Basic and acidic residues" evidence="1">
    <location>
        <begin position="664"/>
        <end position="677"/>
    </location>
</feature>
<organism evidence="2 3">
    <name type="scientific">Sporothrix stenoceras</name>
    <dbReference type="NCBI Taxonomy" id="5173"/>
    <lineage>
        <taxon>Eukaryota</taxon>
        <taxon>Fungi</taxon>
        <taxon>Dikarya</taxon>
        <taxon>Ascomycota</taxon>
        <taxon>Pezizomycotina</taxon>
        <taxon>Sordariomycetes</taxon>
        <taxon>Sordariomycetidae</taxon>
        <taxon>Ophiostomatales</taxon>
        <taxon>Ophiostomataceae</taxon>
        <taxon>Sporothrix</taxon>
    </lineage>
</organism>
<name>A0ABR3ZLB6_9PEZI</name>
<dbReference type="PANTHER" id="PTHR38113">
    <property type="match status" value="1"/>
</dbReference>
<feature type="region of interest" description="Disordered" evidence="1">
    <location>
        <begin position="503"/>
        <end position="615"/>
    </location>
</feature>
<evidence type="ECO:0000256" key="1">
    <source>
        <dbReference type="SAM" id="MobiDB-lite"/>
    </source>
</evidence>
<sequence length="829" mass="93022">MGREKRSGPGLLPGAHAKDRHKKRLRAQTVSNPVVLNARPEVHNLKSKHHSYYEIVENKDKKKKLEFEITSKRTPPPGFEFVPIGNPELTTACKELSRERDAMIFIVSYGVGGGLAQQMNRVGHHIRSGIVEEARREVSDNGDSSDGQLPLGAPEPIPESQEEINAQADLAIRDLFPRIPNTDRQTIIEHSFKKTTYLNARKAVEGLCLDVLVKWRGDEENGRDQLDEILREVIVISDSEDEGDDDDDGEDGEDEEADSSGVESGDLAVEPSYLPYPATASSSRTRKLDPEQPLELRHPRTLVFGERAVWHDEPDRGFAPQRRTHMQQPTVHHTRRGFKRYEAALSARWGAAVDRVRHQNDHPLEAAPSHAVEYRLYPSSSSRQEPIRQEHTPPHDRLYYIDDNQEIGYLWGGEGSAPSRPLDYPPARGPIPARMASDTVHQRSPSGGLSRGASPYTDPRQAQQPPQRVVVRSSEARDFLVPSVEPLSISNEQPPAAPVFVRTVSPRQASRPPPRGPVDDGGGRPPYDARSSPIRDGEIVTLKRRRAPMDDESYSPRDPPRHGHKAVPMRRLASDGGWQRPPVPRPLHETSPCVPIDRDARAHLPPRLPPQRVVRVPVSTKAADYRPYYESPRYEPPLGSERAPIVLDDSEMDQPPAAATFPVRDYRGNVISERREPAYQAADTTPYQPVAEYRQPPPSDYPGPPPKSQDPPIYRENHAPRSHDSLPIRLGPSLIERPAAYDQQPPYANASEPRPVYHPPTYETAPPPPPPPHYQQHQGGYEPAPVFVRPVERHDQPPPVEPRGEPEWYRNTGPLQEYQPPPAESSWTQ</sequence>
<feature type="compositionally biased region" description="Basic and acidic residues" evidence="1">
    <location>
        <begin position="286"/>
        <end position="298"/>
    </location>
</feature>
<feature type="compositionally biased region" description="Basic and acidic residues" evidence="1">
    <location>
        <begin position="790"/>
        <end position="808"/>
    </location>
</feature>
<feature type="region of interest" description="Disordered" evidence="1">
    <location>
        <begin position="314"/>
        <end position="335"/>
    </location>
</feature>
<reference evidence="2 3" key="1">
    <citation type="journal article" date="2024" name="IMA Fungus">
        <title>IMA Genome - F19 : A genome assembly and annotation guide to empower mycologists, including annotated draft genome sequences of Ceratocystis pirilliformis, Diaporthe australafricana, Fusarium ophioides, Paecilomyces lecythidis, and Sporothrix stenoceras.</title>
        <authorList>
            <person name="Aylward J."/>
            <person name="Wilson A.M."/>
            <person name="Visagie C.M."/>
            <person name="Spraker J."/>
            <person name="Barnes I."/>
            <person name="Buitendag C."/>
            <person name="Ceriani C."/>
            <person name="Del Mar Angel L."/>
            <person name="du Plessis D."/>
            <person name="Fuchs T."/>
            <person name="Gasser K."/>
            <person name="Kramer D."/>
            <person name="Li W."/>
            <person name="Munsamy K."/>
            <person name="Piso A."/>
            <person name="Price J.L."/>
            <person name="Sonnekus B."/>
            <person name="Thomas C."/>
            <person name="van der Nest A."/>
            <person name="van Dijk A."/>
            <person name="van Heerden A."/>
            <person name="van Vuuren N."/>
            <person name="Yilmaz N."/>
            <person name="Duong T.A."/>
            <person name="van der Merwe N.A."/>
            <person name="Wingfield M.J."/>
            <person name="Wingfield B.D."/>
        </authorList>
    </citation>
    <scope>NUCLEOTIDE SEQUENCE [LARGE SCALE GENOMIC DNA]</scope>
    <source>
        <strain evidence="2 3">CMW 5346</strain>
    </source>
</reference>
<evidence type="ECO:0000313" key="2">
    <source>
        <dbReference type="EMBL" id="KAL1901495.1"/>
    </source>
</evidence>
<feature type="compositionally biased region" description="Low complexity" evidence="1">
    <location>
        <begin position="459"/>
        <end position="472"/>
    </location>
</feature>
<feature type="compositionally biased region" description="Acidic residues" evidence="1">
    <location>
        <begin position="238"/>
        <end position="258"/>
    </location>
</feature>
<evidence type="ECO:0000313" key="3">
    <source>
        <dbReference type="Proteomes" id="UP001583186"/>
    </source>
</evidence>
<proteinExistence type="predicted"/>
<accession>A0ABR3ZLB6</accession>
<feature type="region of interest" description="Disordered" evidence="1">
    <location>
        <begin position="1"/>
        <end position="27"/>
    </location>
</feature>
<dbReference type="EMBL" id="JAWCUI010000007">
    <property type="protein sequence ID" value="KAL1901495.1"/>
    <property type="molecule type" value="Genomic_DNA"/>
</dbReference>